<dbReference type="InterPro" id="IPR000836">
    <property type="entry name" value="PRTase_dom"/>
</dbReference>
<sequence length="314" mass="34182">MEPIESSVKIFPGTGSLDLAKKIAEAYGKPLGNYSSQRFSDGELSYSFNESIRGCDVFLIQSTCPPADNLMELLLMIDAARRASAKYVTIVVPYFGYARQDRKDRPRVSIAAKLVANVMQSAGADRLMAMDLHAGQIQGFFDIPVDHLDGTAIFVPYLQSLNLDALTFASPDVGGVARTRTFAKHFSADMVICDKHRKRANEIASMQVIGDVTDRDVVLIDDLIDTGGTLCRAAQLIKEKGARTVRAICTHPVLSGNAYANINSSVLEELVVTDTLPLKQQSSKIKVLTVSDLFAKAINNIHSHGSISSLFINN</sequence>
<keyword evidence="7" id="KW-0067">ATP-binding</keyword>
<keyword evidence="6" id="KW-0418">Kinase</keyword>
<reference evidence="10 11" key="1">
    <citation type="journal article" date="2023" name="Microbiol. Resour. Announc.">
        <title>Complete Genome Sequence of Imperialibacter roseus strain P4T.</title>
        <authorList>
            <person name="Tizabi D.R."/>
            <person name="Bachvaroff T."/>
            <person name="Hill R.T."/>
        </authorList>
    </citation>
    <scope>NUCLEOTIDE SEQUENCE [LARGE SCALE GENOMIC DNA]</scope>
    <source>
        <strain evidence="10 11">P4T</strain>
    </source>
</reference>
<dbReference type="SMART" id="SM01400">
    <property type="entry name" value="Pribosyltran_N"/>
    <property type="match status" value="1"/>
</dbReference>
<dbReference type="Proteomes" id="UP001302349">
    <property type="component" value="Chromosome"/>
</dbReference>
<evidence type="ECO:0000256" key="7">
    <source>
        <dbReference type="ARBA" id="ARBA00022840"/>
    </source>
</evidence>
<evidence type="ECO:0000313" key="10">
    <source>
        <dbReference type="EMBL" id="WOK05009.1"/>
    </source>
</evidence>
<evidence type="ECO:0000256" key="5">
    <source>
        <dbReference type="ARBA" id="ARBA00022741"/>
    </source>
</evidence>
<keyword evidence="2 10" id="KW-0808">Transferase</keyword>
<keyword evidence="4" id="KW-0545">Nucleotide biosynthesis</keyword>
<evidence type="ECO:0000256" key="2">
    <source>
        <dbReference type="ARBA" id="ARBA00022679"/>
    </source>
</evidence>
<evidence type="ECO:0000256" key="8">
    <source>
        <dbReference type="ARBA" id="ARBA00022842"/>
    </source>
</evidence>
<dbReference type="InterPro" id="IPR005946">
    <property type="entry name" value="Rib-P_diPkinase"/>
</dbReference>
<dbReference type="InterPro" id="IPR000842">
    <property type="entry name" value="PRib_PP_synth_CS"/>
</dbReference>
<dbReference type="InterPro" id="IPR029057">
    <property type="entry name" value="PRTase-like"/>
</dbReference>
<dbReference type="Gene3D" id="3.40.50.2020">
    <property type="match status" value="2"/>
</dbReference>
<dbReference type="InterPro" id="IPR029099">
    <property type="entry name" value="Pribosyltran_N"/>
</dbReference>
<evidence type="ECO:0000256" key="6">
    <source>
        <dbReference type="ARBA" id="ARBA00022777"/>
    </source>
</evidence>
<name>A0ABZ0ILE2_9BACT</name>
<evidence type="ECO:0000256" key="1">
    <source>
        <dbReference type="ARBA" id="ARBA00013247"/>
    </source>
</evidence>
<dbReference type="PANTHER" id="PTHR10210">
    <property type="entry name" value="RIBOSE-PHOSPHATE DIPHOSPHOKINASE FAMILY MEMBER"/>
    <property type="match status" value="1"/>
</dbReference>
<protein>
    <recommendedName>
        <fullName evidence="1">ribose-phosphate diphosphokinase</fullName>
        <ecNumber evidence="1">2.7.6.1</ecNumber>
    </recommendedName>
</protein>
<dbReference type="SUPFAM" id="SSF53271">
    <property type="entry name" value="PRTase-like"/>
    <property type="match status" value="1"/>
</dbReference>
<dbReference type="Pfam" id="PF13793">
    <property type="entry name" value="Pribosyltran_N"/>
    <property type="match status" value="1"/>
</dbReference>
<dbReference type="RefSeq" id="WP_317487804.1">
    <property type="nucleotide sequence ID" value="NZ_CP136051.1"/>
</dbReference>
<evidence type="ECO:0000313" key="11">
    <source>
        <dbReference type="Proteomes" id="UP001302349"/>
    </source>
</evidence>
<dbReference type="Pfam" id="PF14572">
    <property type="entry name" value="Pribosyl_synth"/>
    <property type="match status" value="1"/>
</dbReference>
<proteinExistence type="predicted"/>
<keyword evidence="11" id="KW-1185">Reference proteome</keyword>
<dbReference type="EC" id="2.7.6.1" evidence="1"/>
<keyword evidence="3" id="KW-0479">Metal-binding</keyword>
<dbReference type="GO" id="GO:0004749">
    <property type="term" value="F:ribose phosphate diphosphokinase activity"/>
    <property type="evidence" value="ECO:0007669"/>
    <property type="project" value="UniProtKB-EC"/>
</dbReference>
<evidence type="ECO:0000259" key="9">
    <source>
        <dbReference type="Pfam" id="PF13793"/>
    </source>
</evidence>
<evidence type="ECO:0000256" key="4">
    <source>
        <dbReference type="ARBA" id="ARBA00022727"/>
    </source>
</evidence>
<gene>
    <name evidence="10" type="ORF">RT717_18165</name>
</gene>
<keyword evidence="8" id="KW-0460">Magnesium</keyword>
<keyword evidence="5" id="KW-0547">Nucleotide-binding</keyword>
<dbReference type="NCBIfam" id="NF002320">
    <property type="entry name" value="PRK01259.1"/>
    <property type="match status" value="1"/>
</dbReference>
<dbReference type="PANTHER" id="PTHR10210:SF41">
    <property type="entry name" value="RIBOSE-PHOSPHATE PYROPHOSPHOKINASE 1, CHLOROPLASTIC"/>
    <property type="match status" value="1"/>
</dbReference>
<dbReference type="EMBL" id="CP136051">
    <property type="protein sequence ID" value="WOK05009.1"/>
    <property type="molecule type" value="Genomic_DNA"/>
</dbReference>
<evidence type="ECO:0000256" key="3">
    <source>
        <dbReference type="ARBA" id="ARBA00022723"/>
    </source>
</evidence>
<feature type="domain" description="Ribose-phosphate pyrophosphokinase N-terminal" evidence="9">
    <location>
        <begin position="8"/>
        <end position="123"/>
    </location>
</feature>
<dbReference type="PROSITE" id="PS00114">
    <property type="entry name" value="PRPP_SYNTHASE"/>
    <property type="match status" value="1"/>
</dbReference>
<dbReference type="NCBIfam" id="TIGR01251">
    <property type="entry name" value="ribP_PPkin"/>
    <property type="match status" value="1"/>
</dbReference>
<dbReference type="CDD" id="cd06223">
    <property type="entry name" value="PRTases_typeI"/>
    <property type="match status" value="1"/>
</dbReference>
<organism evidence="10 11">
    <name type="scientific">Imperialibacter roseus</name>
    <dbReference type="NCBI Taxonomy" id="1324217"/>
    <lineage>
        <taxon>Bacteria</taxon>
        <taxon>Pseudomonadati</taxon>
        <taxon>Bacteroidota</taxon>
        <taxon>Cytophagia</taxon>
        <taxon>Cytophagales</taxon>
        <taxon>Flammeovirgaceae</taxon>
        <taxon>Imperialibacter</taxon>
    </lineage>
</organism>
<accession>A0ABZ0ILE2</accession>